<sequence length="98" mass="10454">MDTVDIPFDSIWCPVCSRQIVPKRIHLPIPPPSSPAPPSVPAAREHSLPSLAFIHSSHLSSSQSPKLLSSPMHTTALLVARLAQFAQGLLASSTVQVV</sequence>
<name>A0AAD7TLQ6_9APHY</name>
<evidence type="ECO:0000313" key="1">
    <source>
        <dbReference type="EMBL" id="KAJ8469059.1"/>
    </source>
</evidence>
<dbReference type="AlphaFoldDB" id="A0AAD7TLQ6"/>
<organism evidence="1 2">
    <name type="scientific">Trametes cubensis</name>
    <dbReference type="NCBI Taxonomy" id="1111947"/>
    <lineage>
        <taxon>Eukaryota</taxon>
        <taxon>Fungi</taxon>
        <taxon>Dikarya</taxon>
        <taxon>Basidiomycota</taxon>
        <taxon>Agaricomycotina</taxon>
        <taxon>Agaricomycetes</taxon>
        <taxon>Polyporales</taxon>
        <taxon>Polyporaceae</taxon>
        <taxon>Trametes</taxon>
    </lineage>
</organism>
<comment type="caution">
    <text evidence="1">The sequence shown here is derived from an EMBL/GenBank/DDBJ whole genome shotgun (WGS) entry which is preliminary data.</text>
</comment>
<reference evidence="1" key="1">
    <citation type="submission" date="2022-11" db="EMBL/GenBank/DDBJ databases">
        <title>Genome Sequence of Cubamyces cubensis.</title>
        <authorList>
            <person name="Buettner E."/>
        </authorList>
    </citation>
    <scope>NUCLEOTIDE SEQUENCE</scope>
    <source>
        <strain evidence="1">MPL-01</strain>
    </source>
</reference>
<gene>
    <name evidence="1" type="ORF">ONZ51_g9243</name>
</gene>
<dbReference type="EMBL" id="JAPEVG010000307">
    <property type="protein sequence ID" value="KAJ8469059.1"/>
    <property type="molecule type" value="Genomic_DNA"/>
</dbReference>
<dbReference type="Proteomes" id="UP001215151">
    <property type="component" value="Unassembled WGS sequence"/>
</dbReference>
<proteinExistence type="predicted"/>
<evidence type="ECO:0000313" key="2">
    <source>
        <dbReference type="Proteomes" id="UP001215151"/>
    </source>
</evidence>
<keyword evidence="2" id="KW-1185">Reference proteome</keyword>
<accession>A0AAD7TLQ6</accession>
<protein>
    <submittedName>
        <fullName evidence="1">Uncharacterized protein</fullName>
    </submittedName>
</protein>